<dbReference type="Proteomes" id="UP001589733">
    <property type="component" value="Unassembled WGS sequence"/>
</dbReference>
<accession>A0ABV6B4Z3</accession>
<reference evidence="1 2" key="1">
    <citation type="submission" date="2024-09" db="EMBL/GenBank/DDBJ databases">
        <authorList>
            <person name="Sun Q."/>
            <person name="Mori K."/>
        </authorList>
    </citation>
    <scope>NUCLEOTIDE SEQUENCE [LARGE SCALE GENOMIC DNA]</scope>
    <source>
        <strain evidence="1 2">JCM 13503</strain>
    </source>
</reference>
<name>A0ABV6B4Z3_9DEIO</name>
<protein>
    <submittedName>
        <fullName evidence="1">Uncharacterized protein</fullName>
    </submittedName>
</protein>
<organism evidence="1 2">
    <name type="scientific">Deinococcus oregonensis</name>
    <dbReference type="NCBI Taxonomy" id="1805970"/>
    <lineage>
        <taxon>Bacteria</taxon>
        <taxon>Thermotogati</taxon>
        <taxon>Deinococcota</taxon>
        <taxon>Deinococci</taxon>
        <taxon>Deinococcales</taxon>
        <taxon>Deinococcaceae</taxon>
        <taxon>Deinococcus</taxon>
    </lineage>
</organism>
<comment type="caution">
    <text evidence="1">The sequence shown here is derived from an EMBL/GenBank/DDBJ whole genome shotgun (WGS) entry which is preliminary data.</text>
</comment>
<sequence length="104" mass="11139">MHSAPAQAQLWQPVADTQSQAVLKPFALTGTDLTHGNSRITLDVVGGRTVGVLAEAALTNTEDLVRAILAAWGSPEKNLAGLVKTFNDPQISDQRPRRVCGNHR</sequence>
<dbReference type="EMBL" id="JBHLYR010000060">
    <property type="protein sequence ID" value="MFB9994297.1"/>
    <property type="molecule type" value="Genomic_DNA"/>
</dbReference>
<keyword evidence="2" id="KW-1185">Reference proteome</keyword>
<evidence type="ECO:0000313" key="1">
    <source>
        <dbReference type="EMBL" id="MFB9994297.1"/>
    </source>
</evidence>
<evidence type="ECO:0000313" key="2">
    <source>
        <dbReference type="Proteomes" id="UP001589733"/>
    </source>
</evidence>
<proteinExistence type="predicted"/>
<gene>
    <name evidence="1" type="ORF">ACFFLM_20275</name>
</gene>
<dbReference type="RefSeq" id="WP_380014787.1">
    <property type="nucleotide sequence ID" value="NZ_JBHLYR010000060.1"/>
</dbReference>